<dbReference type="Pfam" id="PF00557">
    <property type="entry name" value="Peptidase_M24"/>
    <property type="match status" value="2"/>
</dbReference>
<evidence type="ECO:0000256" key="4">
    <source>
        <dbReference type="ARBA" id="ARBA00022801"/>
    </source>
</evidence>
<dbReference type="Gene3D" id="3.90.230.10">
    <property type="entry name" value="Creatinase/methionine aminopeptidase superfamily"/>
    <property type="match status" value="1"/>
</dbReference>
<feature type="domain" description="Peptidase M24" evidence="8">
    <location>
        <begin position="568"/>
        <end position="649"/>
    </location>
</feature>
<dbReference type="InterPro" id="IPR052433">
    <property type="entry name" value="X-Pro_dipept-like"/>
</dbReference>
<dbReference type="SUPFAM" id="SSF55920">
    <property type="entry name" value="Creatinase/aminopeptidase"/>
    <property type="match status" value="2"/>
</dbReference>
<dbReference type="PROSITE" id="PS00491">
    <property type="entry name" value="PROLINE_PEPTIDASE"/>
    <property type="match status" value="1"/>
</dbReference>
<dbReference type="PANTHER" id="PTHR43226:SF4">
    <property type="entry name" value="XAA-PRO AMINOPEPTIDASE 3"/>
    <property type="match status" value="1"/>
</dbReference>
<feature type="compositionally biased region" description="Low complexity" evidence="7">
    <location>
        <begin position="1"/>
        <end position="11"/>
    </location>
</feature>
<dbReference type="Proteomes" id="UP001527925">
    <property type="component" value="Unassembled WGS sequence"/>
</dbReference>
<protein>
    <recommendedName>
        <fullName evidence="12">Xaa-Pro aminopeptidase</fullName>
    </recommendedName>
</protein>
<evidence type="ECO:0000259" key="9">
    <source>
        <dbReference type="Pfam" id="PF05195"/>
    </source>
</evidence>
<keyword evidence="3 6" id="KW-0479">Metal-binding</keyword>
<evidence type="ECO:0000259" key="8">
    <source>
        <dbReference type="Pfam" id="PF00557"/>
    </source>
</evidence>
<feature type="region of interest" description="Disordered" evidence="7">
    <location>
        <begin position="523"/>
        <end position="549"/>
    </location>
</feature>
<keyword evidence="5" id="KW-0464">Manganese</keyword>
<feature type="region of interest" description="Disordered" evidence="7">
    <location>
        <begin position="65"/>
        <end position="87"/>
    </location>
</feature>
<evidence type="ECO:0000256" key="7">
    <source>
        <dbReference type="SAM" id="MobiDB-lite"/>
    </source>
</evidence>
<comment type="similarity">
    <text evidence="2 6">Belongs to the peptidase M24B family.</text>
</comment>
<dbReference type="InterPro" id="IPR000994">
    <property type="entry name" value="Pept_M24"/>
</dbReference>
<dbReference type="Gene3D" id="3.40.350.10">
    <property type="entry name" value="Creatinase/prolidase N-terminal domain"/>
    <property type="match status" value="1"/>
</dbReference>
<dbReference type="InterPro" id="IPR001131">
    <property type="entry name" value="Peptidase_M24B_aminopep-P_CS"/>
</dbReference>
<reference evidence="10 11" key="1">
    <citation type="submission" date="2023-09" db="EMBL/GenBank/DDBJ databases">
        <title>Pangenome analysis of Batrachochytrium dendrobatidis and related Chytrids.</title>
        <authorList>
            <person name="Yacoub M.N."/>
            <person name="Stajich J.E."/>
            <person name="James T.Y."/>
        </authorList>
    </citation>
    <scope>NUCLEOTIDE SEQUENCE [LARGE SCALE GENOMIC DNA]</scope>
    <source>
        <strain evidence="10 11">JEL0888</strain>
    </source>
</reference>
<comment type="cofactor">
    <cofactor evidence="1">
        <name>Mn(2+)</name>
        <dbReference type="ChEBI" id="CHEBI:29035"/>
    </cofactor>
</comment>
<comment type="caution">
    <text evidence="10">The sequence shown here is derived from an EMBL/GenBank/DDBJ whole genome shotgun (WGS) entry which is preliminary data.</text>
</comment>
<keyword evidence="11" id="KW-1185">Reference proteome</keyword>
<dbReference type="Pfam" id="PF05195">
    <property type="entry name" value="AMP_N"/>
    <property type="match status" value="1"/>
</dbReference>
<proteinExistence type="inferred from homology"/>
<evidence type="ECO:0000256" key="5">
    <source>
        <dbReference type="ARBA" id="ARBA00023211"/>
    </source>
</evidence>
<evidence type="ECO:0000256" key="2">
    <source>
        <dbReference type="ARBA" id="ARBA00008766"/>
    </source>
</evidence>
<feature type="domain" description="Peptidase M24" evidence="8">
    <location>
        <begin position="329"/>
        <end position="524"/>
    </location>
</feature>
<sequence length="661" mass="70809">MDTKPLLPTTTDDPRRDVPNGRDGRDGAPRRIAARACLPLLALLLFVLLDAAVSLVSHGNCGKPRQLGPQGPGPAPAGPVDPAVGGPLFAPPDLLGDAFDQVVDAVDAALDTDTQGPLGHRGRGRITRHCPIRLPDAKALTTETRERLAALLLPALDKAAQAAPAGTTTSVVLAAAPKYLRPESDMDLPGYRQTGNIMYILGPFNVPGSLVVLSRSPANASSVASGLDITVFLPVLTQRQAIFNGAPLDPDAVRHDYKLTAVHSLADFASSPFASHNLLTLSSVGDINSILQPHWPGTADLPKITYSTAIDNAFRFAREVKTPAEMRVMTYVSQIAAWSHAQIQRFIERHPVDSDVTESTVASVFSHVSALCGARLQAYNPIVGAGKHSAVLHFPTGESPDEGYTPIRPGQFVLVDASGAFLGYASDLTRTYSRAGVASHKQRLIHTIVARAQRAAIDQFKNGGVFSSVIAAAAKSLVVQMREHGYLIGEVDELLKSGVIFTFMPHGLGHRIGLDVHDPIPIAPKPEVPAPEEPKPEEPAPGDGSVRGAGFHPHVPLPQNVFATAMQRHGVGLAAALPIHPWQSRFDDIDLVPGSIMTIEPGVYFIEYLLNIVRNDTALNPYINWEKLDKDRLVDMGGVRIEDVVLINEHGKTVIITKLDH</sequence>
<gene>
    <name evidence="10" type="ORF">HK105_207998</name>
</gene>
<evidence type="ECO:0000256" key="3">
    <source>
        <dbReference type="ARBA" id="ARBA00022723"/>
    </source>
</evidence>
<evidence type="ECO:0000256" key="1">
    <source>
        <dbReference type="ARBA" id="ARBA00001936"/>
    </source>
</evidence>
<organism evidence="10 11">
    <name type="scientific">Polyrhizophydium stewartii</name>
    <dbReference type="NCBI Taxonomy" id="2732419"/>
    <lineage>
        <taxon>Eukaryota</taxon>
        <taxon>Fungi</taxon>
        <taxon>Fungi incertae sedis</taxon>
        <taxon>Chytridiomycota</taxon>
        <taxon>Chytridiomycota incertae sedis</taxon>
        <taxon>Chytridiomycetes</taxon>
        <taxon>Rhizophydiales</taxon>
        <taxon>Rhizophydiales incertae sedis</taxon>
        <taxon>Polyrhizophydium</taxon>
    </lineage>
</organism>
<dbReference type="PANTHER" id="PTHR43226">
    <property type="entry name" value="XAA-PRO AMINOPEPTIDASE 3"/>
    <property type="match status" value="1"/>
</dbReference>
<feature type="domain" description="Aminopeptidase P N-terminal" evidence="9">
    <location>
        <begin position="149"/>
        <end position="270"/>
    </location>
</feature>
<evidence type="ECO:0000313" key="11">
    <source>
        <dbReference type="Proteomes" id="UP001527925"/>
    </source>
</evidence>
<feature type="compositionally biased region" description="Basic and acidic residues" evidence="7">
    <location>
        <begin position="12"/>
        <end position="28"/>
    </location>
</feature>
<evidence type="ECO:0008006" key="12">
    <source>
        <dbReference type="Google" id="ProtNLM"/>
    </source>
</evidence>
<keyword evidence="4" id="KW-0378">Hydrolase</keyword>
<evidence type="ECO:0000256" key="6">
    <source>
        <dbReference type="RuleBase" id="RU000590"/>
    </source>
</evidence>
<feature type="region of interest" description="Disordered" evidence="7">
    <location>
        <begin position="1"/>
        <end position="28"/>
    </location>
</feature>
<dbReference type="InterPro" id="IPR029149">
    <property type="entry name" value="Creatin/AminoP/Spt16_N"/>
</dbReference>
<dbReference type="SUPFAM" id="SSF53092">
    <property type="entry name" value="Creatinase/prolidase N-terminal domain"/>
    <property type="match status" value="1"/>
</dbReference>
<accession>A0ABR4MZ50</accession>
<name>A0ABR4MZ50_9FUNG</name>
<dbReference type="EMBL" id="JADGIZ020000063">
    <property type="protein sequence ID" value="KAL2912509.1"/>
    <property type="molecule type" value="Genomic_DNA"/>
</dbReference>
<dbReference type="InterPro" id="IPR036005">
    <property type="entry name" value="Creatinase/aminopeptidase-like"/>
</dbReference>
<evidence type="ECO:0000313" key="10">
    <source>
        <dbReference type="EMBL" id="KAL2912509.1"/>
    </source>
</evidence>
<dbReference type="InterPro" id="IPR007865">
    <property type="entry name" value="Aminopep_P_N"/>
</dbReference>